<dbReference type="AlphaFoldDB" id="A0A137NRG0"/>
<dbReference type="PANTHER" id="PTHR11207:SF32">
    <property type="entry name" value="LARGE RIBOSOMAL SUBUNIT PROTEIN ML44"/>
    <property type="match status" value="1"/>
</dbReference>
<evidence type="ECO:0000313" key="12">
    <source>
        <dbReference type="Proteomes" id="UP000070444"/>
    </source>
</evidence>
<sequence>MTLLKHLTKSAQFSSKLFNQQTLRSLSTTAGTQPDVAAFIARLKLNKLNPALINNILERGLQALDLFVTEKYMMEYPRLNRKFLEQILDLNFSQLQNSKLVQSFGFDKLLTQTVSDPADLKFKASKSFLSLIGAIYEQQGALEAREFIENYVTPRNLKIEEILEFEPAKVILSQFVQKMGKEQPVTRLLKESGRLSNRPIFIVGVFSGTEKLSEGYGSSLKMAEYRACKNYLVNFHSKKRIDFELPSNAQDKSSTYKPSELEPTPLVL</sequence>
<dbReference type="PROSITE" id="PS50137">
    <property type="entry name" value="DS_RBD"/>
    <property type="match status" value="1"/>
</dbReference>
<evidence type="ECO:0000256" key="8">
    <source>
        <dbReference type="PROSITE-ProRule" id="PRU00266"/>
    </source>
</evidence>
<keyword evidence="12" id="KW-1185">Reference proteome</keyword>
<dbReference type="SUPFAM" id="SSF54768">
    <property type="entry name" value="dsRNA-binding domain-like"/>
    <property type="match status" value="1"/>
</dbReference>
<dbReference type="SMART" id="SM00358">
    <property type="entry name" value="DSRM"/>
    <property type="match status" value="1"/>
</dbReference>
<dbReference type="InterPro" id="IPR036389">
    <property type="entry name" value="RNase_III_sf"/>
</dbReference>
<dbReference type="EMBL" id="KQ964918">
    <property type="protein sequence ID" value="KXN65304.1"/>
    <property type="molecule type" value="Genomic_DNA"/>
</dbReference>
<comment type="similarity">
    <text evidence="6">Belongs to the ribonuclease III family. Mitochondrion-specific ribosomal protein mL44 subfamily.</text>
</comment>
<keyword evidence="2 8" id="KW-0694">RNA-binding</keyword>
<evidence type="ECO:0000256" key="2">
    <source>
        <dbReference type="ARBA" id="ARBA00022884"/>
    </source>
</evidence>
<dbReference type="GO" id="GO:0003723">
    <property type="term" value="F:RNA binding"/>
    <property type="evidence" value="ECO:0007669"/>
    <property type="project" value="UniProtKB-UniRule"/>
</dbReference>
<evidence type="ECO:0000256" key="3">
    <source>
        <dbReference type="ARBA" id="ARBA00022980"/>
    </source>
</evidence>
<evidence type="ECO:0000259" key="10">
    <source>
        <dbReference type="PROSITE" id="PS50137"/>
    </source>
</evidence>
<dbReference type="GO" id="GO:0005739">
    <property type="term" value="C:mitochondrion"/>
    <property type="evidence" value="ECO:0007669"/>
    <property type="project" value="TreeGrafter"/>
</dbReference>
<dbReference type="GO" id="GO:0006396">
    <property type="term" value="P:RNA processing"/>
    <property type="evidence" value="ECO:0007669"/>
    <property type="project" value="InterPro"/>
</dbReference>
<evidence type="ECO:0000256" key="6">
    <source>
        <dbReference type="ARBA" id="ARBA00024034"/>
    </source>
</evidence>
<gene>
    <name evidence="11" type="ORF">CONCODRAFT_80805</name>
</gene>
<dbReference type="Pfam" id="PF22892">
    <property type="entry name" value="DSRM_MRPL44"/>
    <property type="match status" value="1"/>
</dbReference>
<dbReference type="Gene3D" id="3.30.160.20">
    <property type="match status" value="1"/>
</dbReference>
<dbReference type="Proteomes" id="UP000070444">
    <property type="component" value="Unassembled WGS sequence"/>
</dbReference>
<reference evidence="11 12" key="1">
    <citation type="journal article" date="2015" name="Genome Biol. Evol.">
        <title>Phylogenomic analyses indicate that early fungi evolved digesting cell walls of algal ancestors of land plants.</title>
        <authorList>
            <person name="Chang Y."/>
            <person name="Wang S."/>
            <person name="Sekimoto S."/>
            <person name="Aerts A.L."/>
            <person name="Choi C."/>
            <person name="Clum A."/>
            <person name="LaButti K.M."/>
            <person name="Lindquist E.A."/>
            <person name="Yee Ngan C."/>
            <person name="Ohm R.A."/>
            <person name="Salamov A.A."/>
            <person name="Grigoriev I.V."/>
            <person name="Spatafora J.W."/>
            <person name="Berbee M.L."/>
        </authorList>
    </citation>
    <scope>NUCLEOTIDE SEQUENCE [LARGE SCALE GENOMIC DNA]</scope>
    <source>
        <strain evidence="11 12">NRRL 28638</strain>
    </source>
</reference>
<dbReference type="OrthoDB" id="67027at2759"/>
<proteinExistence type="inferred from homology"/>
<keyword evidence="5" id="KW-0687">Ribonucleoprotein</keyword>
<evidence type="ECO:0000256" key="7">
    <source>
        <dbReference type="ARBA" id="ARBA00035187"/>
    </source>
</evidence>
<comment type="subcellular location">
    <subcellularLocation>
        <location evidence="1">Mitochondrion</location>
    </subcellularLocation>
</comment>
<keyword evidence="4" id="KW-0496">Mitochondrion</keyword>
<dbReference type="SUPFAM" id="SSF69065">
    <property type="entry name" value="RNase III domain-like"/>
    <property type="match status" value="1"/>
</dbReference>
<evidence type="ECO:0000256" key="9">
    <source>
        <dbReference type="SAM" id="MobiDB-lite"/>
    </source>
</evidence>
<dbReference type="GO" id="GO:0003735">
    <property type="term" value="F:structural constituent of ribosome"/>
    <property type="evidence" value="ECO:0007669"/>
    <property type="project" value="TreeGrafter"/>
</dbReference>
<dbReference type="STRING" id="796925.A0A137NRG0"/>
<keyword evidence="3" id="KW-0689">Ribosomal protein</keyword>
<evidence type="ECO:0000313" key="11">
    <source>
        <dbReference type="EMBL" id="KXN65304.1"/>
    </source>
</evidence>
<name>A0A137NRG0_CONC2</name>
<dbReference type="Gene3D" id="1.10.1520.10">
    <property type="entry name" value="Ribonuclease III domain"/>
    <property type="match status" value="1"/>
</dbReference>
<evidence type="ECO:0000256" key="1">
    <source>
        <dbReference type="ARBA" id="ARBA00004173"/>
    </source>
</evidence>
<feature type="region of interest" description="Disordered" evidence="9">
    <location>
        <begin position="249"/>
        <end position="268"/>
    </location>
</feature>
<organism evidence="11 12">
    <name type="scientific">Conidiobolus coronatus (strain ATCC 28846 / CBS 209.66 / NRRL 28638)</name>
    <name type="common">Delacroixia coronata</name>
    <dbReference type="NCBI Taxonomy" id="796925"/>
    <lineage>
        <taxon>Eukaryota</taxon>
        <taxon>Fungi</taxon>
        <taxon>Fungi incertae sedis</taxon>
        <taxon>Zoopagomycota</taxon>
        <taxon>Entomophthoromycotina</taxon>
        <taxon>Entomophthoromycetes</taxon>
        <taxon>Entomophthorales</taxon>
        <taxon>Ancylistaceae</taxon>
        <taxon>Conidiobolus</taxon>
    </lineage>
</organism>
<evidence type="ECO:0000256" key="5">
    <source>
        <dbReference type="ARBA" id="ARBA00023274"/>
    </source>
</evidence>
<protein>
    <recommendedName>
        <fullName evidence="7">Large ribosomal subunit protein mL44</fullName>
    </recommendedName>
</protein>
<dbReference type="InterPro" id="IPR014720">
    <property type="entry name" value="dsRBD_dom"/>
</dbReference>
<feature type="domain" description="DRBM" evidence="10">
    <location>
        <begin position="167"/>
        <end position="237"/>
    </location>
</feature>
<evidence type="ECO:0000256" key="4">
    <source>
        <dbReference type="ARBA" id="ARBA00023128"/>
    </source>
</evidence>
<dbReference type="InterPro" id="IPR044444">
    <property type="entry name" value="Ribosomal_mL44_DSRM_metazoa"/>
</dbReference>
<dbReference type="PANTHER" id="PTHR11207">
    <property type="entry name" value="RIBONUCLEASE III"/>
    <property type="match status" value="1"/>
</dbReference>
<dbReference type="GO" id="GO:0004525">
    <property type="term" value="F:ribonuclease III activity"/>
    <property type="evidence" value="ECO:0007669"/>
    <property type="project" value="InterPro"/>
</dbReference>
<accession>A0A137NRG0</accession>